<reference evidence="1" key="1">
    <citation type="journal article" date="2021" name="Proc. Natl. Acad. Sci. U.S.A.">
        <title>A Catalog of Tens of Thousands of Viruses from Human Metagenomes Reveals Hidden Associations with Chronic Diseases.</title>
        <authorList>
            <person name="Tisza M.J."/>
            <person name="Buck C.B."/>
        </authorList>
    </citation>
    <scope>NUCLEOTIDE SEQUENCE</scope>
    <source>
        <strain evidence="1">CtijX18</strain>
    </source>
</reference>
<evidence type="ECO:0000313" key="1">
    <source>
        <dbReference type="EMBL" id="DAF97501.1"/>
    </source>
</evidence>
<name>A0A8S5USP4_9CAUD</name>
<dbReference type="EMBL" id="BK016133">
    <property type="protein sequence ID" value="DAF97501.1"/>
    <property type="molecule type" value="Genomic_DNA"/>
</dbReference>
<sequence length="163" mass="18780">MFKTISDFPKYTHAELFRLNPINQFLIKKYPREEDNSFLARYWQAYLFAVHVLKDKVQANKSSSIVVTPEEFYKVPNLSISSCFNEWLEMFKKDRVFKSTFNMDSIPGVSEPISIEIEGIPEDTAIAFTGFLDKIKTNGMIDQKDIEKEIEDGSNAIKNGGTY</sequence>
<protein>
    <submittedName>
        <fullName evidence="1">Uncharacterized protein</fullName>
    </submittedName>
</protein>
<accession>A0A8S5USP4</accession>
<proteinExistence type="predicted"/>
<organism evidence="1">
    <name type="scientific">Myoviridae sp. ctijX18</name>
    <dbReference type="NCBI Taxonomy" id="2825154"/>
    <lineage>
        <taxon>Viruses</taxon>
        <taxon>Duplodnaviria</taxon>
        <taxon>Heunggongvirae</taxon>
        <taxon>Uroviricota</taxon>
        <taxon>Caudoviricetes</taxon>
    </lineage>
</organism>